<dbReference type="PANTHER" id="PTHR21325">
    <property type="entry name" value="PHOSPHOLIPASE B, PLB1"/>
    <property type="match status" value="1"/>
</dbReference>
<dbReference type="STRING" id="90262.A0A1X2IB59"/>
<sequence length="425" mass="48335">MLRIPIYYSIFILLPLLLPLSVSWPVLVADNGHDSKQHTAMTYQVPFQSPQLNHSTPFTEPWLHRLEHLYKTFGQQQGMQQLLADQQCAYSLPDFDCEPYDSDDGLRERDAFHLRPQDIQLMISLGDSITAGFGMMSGRPPFASVWEYRGKVFSIGGDPDEEYTLPAFWSSYSDPSGPSHGVTLPLARGKQLNNAVSGAKAQDLDLQVTRLVQQLQTPDYIENKDAWKVITLFIGANNVCVLCTPPITQLPDMAEVDVFETHVRLAVERLRNEVGHAFVNLVALFNVSSVYEAARGNPYCEMVLDPSHMVVCSCLQSDERKRQAADLVVKGYNERLDIIAQDYQNLHDPHFAVFYQPGFKFFPVGKYKQRYLSGIDCFHPNRCANQVMATVLWNNMFSSREEKFQPYHVSNLTFKCPGTQHPYLR</sequence>
<dbReference type="AlphaFoldDB" id="A0A1X2IB59"/>
<dbReference type="GO" id="GO:0004620">
    <property type="term" value="F:phospholipase activity"/>
    <property type="evidence" value="ECO:0007669"/>
    <property type="project" value="InterPro"/>
</dbReference>
<evidence type="ECO:0000313" key="2">
    <source>
        <dbReference type="EMBL" id="ORZ13125.1"/>
    </source>
</evidence>
<dbReference type="InterPro" id="IPR036514">
    <property type="entry name" value="SGNH_hydro_sf"/>
</dbReference>
<keyword evidence="3" id="KW-1185">Reference proteome</keyword>
<dbReference type="GO" id="GO:0006644">
    <property type="term" value="P:phospholipid metabolic process"/>
    <property type="evidence" value="ECO:0007669"/>
    <property type="project" value="TreeGrafter"/>
</dbReference>
<reference evidence="2 3" key="1">
    <citation type="submission" date="2016-07" db="EMBL/GenBank/DDBJ databases">
        <title>Pervasive Adenine N6-methylation of Active Genes in Fungi.</title>
        <authorList>
            <consortium name="DOE Joint Genome Institute"/>
            <person name="Mondo S.J."/>
            <person name="Dannebaum R.O."/>
            <person name="Kuo R.C."/>
            <person name="Labutti K."/>
            <person name="Haridas S."/>
            <person name="Kuo A."/>
            <person name="Salamov A."/>
            <person name="Ahrendt S.R."/>
            <person name="Lipzen A."/>
            <person name="Sullivan W."/>
            <person name="Andreopoulos W.B."/>
            <person name="Clum A."/>
            <person name="Lindquist E."/>
            <person name="Daum C."/>
            <person name="Ramamoorthy G.K."/>
            <person name="Gryganskyi A."/>
            <person name="Culley D."/>
            <person name="Magnuson J.K."/>
            <person name="James T.Y."/>
            <person name="O'Malley M.A."/>
            <person name="Stajich J.E."/>
            <person name="Spatafora J.W."/>
            <person name="Visel A."/>
            <person name="Grigoriev I.V."/>
        </authorList>
    </citation>
    <scope>NUCLEOTIDE SEQUENCE [LARGE SCALE GENOMIC DNA]</scope>
    <source>
        <strain evidence="2 3">NRRL 1336</strain>
    </source>
</reference>
<feature type="chain" id="PRO_5012191433" evidence="1">
    <location>
        <begin position="24"/>
        <end position="425"/>
    </location>
</feature>
<accession>A0A1X2IB59</accession>
<dbReference type="SUPFAM" id="SSF52266">
    <property type="entry name" value="SGNH hydrolase"/>
    <property type="match status" value="1"/>
</dbReference>
<dbReference type="EMBL" id="MCGE01000017">
    <property type="protein sequence ID" value="ORZ13125.1"/>
    <property type="molecule type" value="Genomic_DNA"/>
</dbReference>
<evidence type="ECO:0000313" key="3">
    <source>
        <dbReference type="Proteomes" id="UP000193560"/>
    </source>
</evidence>
<gene>
    <name evidence="2" type="ORF">BCR42DRAFT_453160</name>
</gene>
<dbReference type="InterPro" id="IPR038885">
    <property type="entry name" value="PLB1"/>
</dbReference>
<dbReference type="Pfam" id="PF00657">
    <property type="entry name" value="Lipase_GDSL"/>
    <property type="match status" value="1"/>
</dbReference>
<evidence type="ECO:0000256" key="1">
    <source>
        <dbReference type="SAM" id="SignalP"/>
    </source>
</evidence>
<dbReference type="Proteomes" id="UP000193560">
    <property type="component" value="Unassembled WGS sequence"/>
</dbReference>
<dbReference type="OrthoDB" id="10265800at2759"/>
<protein>
    <submittedName>
        <fullName evidence="2">Uncharacterized protein</fullName>
    </submittedName>
</protein>
<dbReference type="PANTHER" id="PTHR21325:SF31">
    <property type="entry name" value="GH22081P-RELATED"/>
    <property type="match status" value="1"/>
</dbReference>
<dbReference type="InterPro" id="IPR001087">
    <property type="entry name" value="GDSL"/>
</dbReference>
<feature type="signal peptide" evidence="1">
    <location>
        <begin position="1"/>
        <end position="23"/>
    </location>
</feature>
<comment type="caution">
    <text evidence="2">The sequence shown here is derived from an EMBL/GenBank/DDBJ whole genome shotgun (WGS) entry which is preliminary data.</text>
</comment>
<keyword evidence="1" id="KW-0732">Signal</keyword>
<name>A0A1X2IB59_9FUNG</name>
<dbReference type="Gene3D" id="3.40.50.1110">
    <property type="entry name" value="SGNH hydrolase"/>
    <property type="match status" value="1"/>
</dbReference>
<organism evidence="2 3">
    <name type="scientific">Absidia repens</name>
    <dbReference type="NCBI Taxonomy" id="90262"/>
    <lineage>
        <taxon>Eukaryota</taxon>
        <taxon>Fungi</taxon>
        <taxon>Fungi incertae sedis</taxon>
        <taxon>Mucoromycota</taxon>
        <taxon>Mucoromycotina</taxon>
        <taxon>Mucoromycetes</taxon>
        <taxon>Mucorales</taxon>
        <taxon>Cunninghamellaceae</taxon>
        <taxon>Absidia</taxon>
    </lineage>
</organism>
<proteinExistence type="predicted"/>